<dbReference type="EMBL" id="RQGH01000023">
    <property type="protein sequence ID" value="TGL67434.1"/>
    <property type="molecule type" value="Genomic_DNA"/>
</dbReference>
<dbReference type="InterPro" id="IPR052920">
    <property type="entry name" value="DNA-binding_regulatory"/>
</dbReference>
<dbReference type="Proteomes" id="UP000297567">
    <property type="component" value="Unassembled WGS sequence"/>
</dbReference>
<dbReference type="Gene3D" id="3.40.50.1820">
    <property type="entry name" value="alpha/beta hydrolase"/>
    <property type="match status" value="1"/>
</dbReference>
<dbReference type="InterPro" id="IPR000073">
    <property type="entry name" value="AB_hydrolase_1"/>
</dbReference>
<reference evidence="2" key="1">
    <citation type="journal article" date="2019" name="PLoS Negl. Trop. Dis.">
        <title>Revisiting the worldwide diversity of Leptospira species in the environment.</title>
        <authorList>
            <person name="Vincent A.T."/>
            <person name="Schiettekatte O."/>
            <person name="Bourhy P."/>
            <person name="Veyrier F.J."/>
            <person name="Picardeau M."/>
        </authorList>
    </citation>
    <scope>NUCLEOTIDE SEQUENCE [LARGE SCALE GENOMIC DNA]</scope>
    <source>
        <strain evidence="2">201702451</strain>
    </source>
</reference>
<dbReference type="PANTHER" id="PTHR43358">
    <property type="entry name" value="ALPHA/BETA-HYDROLASE"/>
    <property type="match status" value="1"/>
</dbReference>
<dbReference type="GO" id="GO:0016787">
    <property type="term" value="F:hydrolase activity"/>
    <property type="evidence" value="ECO:0007669"/>
    <property type="project" value="UniProtKB-KW"/>
</dbReference>
<dbReference type="InterPro" id="IPR029058">
    <property type="entry name" value="AB_hydrolase_fold"/>
</dbReference>
<dbReference type="AlphaFoldDB" id="A0A4Z0ZSV7"/>
<evidence type="ECO:0000259" key="1">
    <source>
        <dbReference type="Pfam" id="PF00561"/>
    </source>
</evidence>
<keyword evidence="2" id="KW-0378">Hydrolase</keyword>
<feature type="domain" description="AB hydrolase-1" evidence="1">
    <location>
        <begin position="83"/>
        <end position="169"/>
    </location>
</feature>
<gene>
    <name evidence="2" type="ORF">EHQ62_08490</name>
</gene>
<dbReference type="SUPFAM" id="SSF53474">
    <property type="entry name" value="alpha/beta-Hydrolases"/>
    <property type="match status" value="1"/>
</dbReference>
<organism evidence="2 3">
    <name type="scientific">Leptospira jelokensis</name>
    <dbReference type="NCBI Taxonomy" id="2484931"/>
    <lineage>
        <taxon>Bacteria</taxon>
        <taxon>Pseudomonadati</taxon>
        <taxon>Spirochaetota</taxon>
        <taxon>Spirochaetia</taxon>
        <taxon>Leptospirales</taxon>
        <taxon>Leptospiraceae</taxon>
        <taxon>Leptospira</taxon>
    </lineage>
</organism>
<protein>
    <submittedName>
        <fullName evidence="2">Alpha/beta hydrolase</fullName>
    </submittedName>
</protein>
<comment type="caution">
    <text evidence="2">The sequence shown here is derived from an EMBL/GenBank/DDBJ whole genome shotgun (WGS) entry which is preliminary data.</text>
</comment>
<dbReference type="Pfam" id="PF00561">
    <property type="entry name" value="Abhydrolase_1"/>
    <property type="match status" value="1"/>
</dbReference>
<dbReference type="PANTHER" id="PTHR43358:SF4">
    <property type="entry name" value="ALPHA_BETA HYDROLASE FOLD-1 DOMAIN-CONTAINING PROTEIN"/>
    <property type="match status" value="1"/>
</dbReference>
<keyword evidence="3" id="KW-1185">Reference proteome</keyword>
<dbReference type="RefSeq" id="WP_135641863.1">
    <property type="nucleotide sequence ID" value="NZ_RQGH01000023.1"/>
</dbReference>
<accession>A0A4Z0ZSV7</accession>
<sequence>MKKLIGSLVLIFALFLLVAAHFLSSLILSPTSLIPIDEREIFSKTRFSEFSLPEPEAIRFQNGTLRLRGWYFKHSNKQNCGMILLHGQGRSKSQMLSYAPIFWKLGCSLFLYDARAHGESDGTNTTYGFYEKMDLERAVEYFSEIDNTPEDRIGIFGLDFGGATALQFADGQFEYGFVIADSSYRDMRSWVEETFVDRFTEASRIVTPLSLSISELRGDFLVNDVSPANTAKLITQPVLILAPSENETKKTDSEMIFTNIKTKSKQIVLYAMPKEDCKPLQSPSNEYETTITNFFKEFRLNK</sequence>
<evidence type="ECO:0000313" key="2">
    <source>
        <dbReference type="EMBL" id="TGL67434.1"/>
    </source>
</evidence>
<evidence type="ECO:0000313" key="3">
    <source>
        <dbReference type="Proteomes" id="UP000297567"/>
    </source>
</evidence>
<name>A0A4Z0ZSV7_9LEPT</name>
<proteinExistence type="predicted"/>